<keyword evidence="2" id="KW-1185">Reference proteome</keyword>
<gene>
    <name evidence="1" type="ORF">PAXINDRAFT_92336</name>
</gene>
<evidence type="ECO:0000313" key="1">
    <source>
        <dbReference type="EMBL" id="KIJ06230.1"/>
    </source>
</evidence>
<protein>
    <recommendedName>
        <fullName evidence="3">Ferredoxin</fullName>
    </recommendedName>
</protein>
<dbReference type="EMBL" id="KN820436">
    <property type="protein sequence ID" value="KIJ06230.1"/>
    <property type="molecule type" value="Genomic_DNA"/>
</dbReference>
<dbReference type="InterPro" id="IPR012675">
    <property type="entry name" value="Beta-grasp_dom_sf"/>
</dbReference>
<dbReference type="InterPro" id="IPR036010">
    <property type="entry name" value="2Fe-2S_ferredoxin-like_sf"/>
</dbReference>
<proteinExistence type="predicted"/>
<evidence type="ECO:0000313" key="2">
    <source>
        <dbReference type="Proteomes" id="UP000053647"/>
    </source>
</evidence>
<accession>A0A0C9SUS6</accession>
<feature type="non-terminal residue" evidence="1">
    <location>
        <position position="1"/>
    </location>
</feature>
<dbReference type="HOGENOM" id="CLU_3074305_0_0_1"/>
<dbReference type="GO" id="GO:0051536">
    <property type="term" value="F:iron-sulfur cluster binding"/>
    <property type="evidence" value="ECO:0007669"/>
    <property type="project" value="InterPro"/>
</dbReference>
<evidence type="ECO:0008006" key="3">
    <source>
        <dbReference type="Google" id="ProtNLM"/>
    </source>
</evidence>
<dbReference type="OrthoDB" id="268593at2759"/>
<reference evidence="2" key="2">
    <citation type="submission" date="2015-01" db="EMBL/GenBank/DDBJ databases">
        <title>Evolutionary Origins and Diversification of the Mycorrhizal Mutualists.</title>
        <authorList>
            <consortium name="DOE Joint Genome Institute"/>
            <consortium name="Mycorrhizal Genomics Consortium"/>
            <person name="Kohler A."/>
            <person name="Kuo A."/>
            <person name="Nagy L.G."/>
            <person name="Floudas D."/>
            <person name="Copeland A."/>
            <person name="Barry K.W."/>
            <person name="Cichocki N."/>
            <person name="Veneault-Fourrey C."/>
            <person name="LaButti K."/>
            <person name="Lindquist E.A."/>
            <person name="Lipzen A."/>
            <person name="Lundell T."/>
            <person name="Morin E."/>
            <person name="Murat C."/>
            <person name="Riley R."/>
            <person name="Ohm R."/>
            <person name="Sun H."/>
            <person name="Tunlid A."/>
            <person name="Henrissat B."/>
            <person name="Grigoriev I.V."/>
            <person name="Hibbett D.S."/>
            <person name="Martin F."/>
        </authorList>
    </citation>
    <scope>NUCLEOTIDE SEQUENCE [LARGE SCALE GENOMIC DNA]</scope>
    <source>
        <strain evidence="2">ATCC 200175</strain>
    </source>
</reference>
<reference evidence="1 2" key="1">
    <citation type="submission" date="2014-06" db="EMBL/GenBank/DDBJ databases">
        <authorList>
            <consortium name="DOE Joint Genome Institute"/>
            <person name="Kuo A."/>
            <person name="Kohler A."/>
            <person name="Nagy L.G."/>
            <person name="Floudas D."/>
            <person name="Copeland A."/>
            <person name="Barry K.W."/>
            <person name="Cichocki N."/>
            <person name="Veneault-Fourrey C."/>
            <person name="LaButti K."/>
            <person name="Lindquist E.A."/>
            <person name="Lipzen A."/>
            <person name="Lundell T."/>
            <person name="Morin E."/>
            <person name="Murat C."/>
            <person name="Sun H."/>
            <person name="Tunlid A."/>
            <person name="Henrissat B."/>
            <person name="Grigoriev I.V."/>
            <person name="Hibbett D.S."/>
            <person name="Martin F."/>
            <person name="Nordberg H.P."/>
            <person name="Cantor M.N."/>
            <person name="Hua S.X."/>
        </authorList>
    </citation>
    <scope>NUCLEOTIDE SEQUENCE [LARGE SCALE GENOMIC DNA]</scope>
    <source>
        <strain evidence="1 2">ATCC 200175</strain>
    </source>
</reference>
<dbReference type="AlphaFoldDB" id="A0A0C9SUS6"/>
<dbReference type="Proteomes" id="UP000053647">
    <property type="component" value="Unassembled WGS sequence"/>
</dbReference>
<dbReference type="Gene3D" id="3.10.20.30">
    <property type="match status" value="1"/>
</dbReference>
<dbReference type="SUPFAM" id="SSF54292">
    <property type="entry name" value="2Fe-2S ferredoxin-like"/>
    <property type="match status" value="1"/>
</dbReference>
<organism evidence="1 2">
    <name type="scientific">Paxillus involutus ATCC 200175</name>
    <dbReference type="NCBI Taxonomy" id="664439"/>
    <lineage>
        <taxon>Eukaryota</taxon>
        <taxon>Fungi</taxon>
        <taxon>Dikarya</taxon>
        <taxon>Basidiomycota</taxon>
        <taxon>Agaricomycotina</taxon>
        <taxon>Agaricomycetes</taxon>
        <taxon>Agaricomycetidae</taxon>
        <taxon>Boletales</taxon>
        <taxon>Paxilineae</taxon>
        <taxon>Paxillaceae</taxon>
        <taxon>Paxillus</taxon>
    </lineage>
</organism>
<name>A0A0C9SUS6_PAXIN</name>
<sequence length="53" mass="6031">CHVTITLPPEQLPESSLADHENDMLDLPCSLTHTSRFGCQVYLTKEMDETNIR</sequence>